<evidence type="ECO:0000256" key="2">
    <source>
        <dbReference type="ARBA" id="ARBA00023180"/>
    </source>
</evidence>
<dbReference type="AlphaFoldDB" id="A0A078ALG5"/>
<dbReference type="GO" id="GO:0008081">
    <property type="term" value="F:phosphoric diester hydrolase activity"/>
    <property type="evidence" value="ECO:0007669"/>
    <property type="project" value="TreeGrafter"/>
</dbReference>
<dbReference type="OMA" id="SRHYECR"/>
<feature type="signal peptide" evidence="3">
    <location>
        <begin position="1"/>
        <end position="19"/>
    </location>
</feature>
<proteinExistence type="predicted"/>
<feature type="chain" id="PRO_5001729525" description="Calcineurin-like phosphoesterase domain-containing protein" evidence="3">
    <location>
        <begin position="20"/>
        <end position="503"/>
    </location>
</feature>
<keyword evidence="1" id="KW-0378">Hydrolase</keyword>
<reference evidence="5 6" key="1">
    <citation type="submission" date="2014-06" db="EMBL/GenBank/DDBJ databases">
        <authorList>
            <person name="Swart Estienne"/>
        </authorList>
    </citation>
    <scope>NUCLEOTIDE SEQUENCE [LARGE SCALE GENOMIC DNA]</scope>
    <source>
        <strain evidence="5 6">130c</strain>
    </source>
</reference>
<evidence type="ECO:0000313" key="6">
    <source>
        <dbReference type="Proteomes" id="UP000039865"/>
    </source>
</evidence>
<sequence length="503" mass="58138">MRSISQFLTLSVVAVATNALKFAVLSDMHLQPYYDPNIDAQHFCQNYFIKNKLKLSYQDLITSSDYAPLGRLLCDPPADLIESFMRRINETEGQVDVILLTGDMIGHNLAVNPGVTDKPELYQKLLEVHSQLGQLLNKYFPNSLVLPTLGNNDCRYHYQSPYENDKQEYYSYLFETYFLNHTRNNQIKELSEIQNTFLDGGYYRVDLSEKISMLMINTLMYNKNNDPANQGDQLEDQFAWLEKQFMTAEHDRKFIISNHIYPGSKQEQIPAKLWHSNYTSDFIEILLKYNDKILLEVSGHDHISDLRYNHGSKIHQSAKKSLTSGSLNDFNFHNIVIAPGVTSASAQNPGYALFTVEDQDHISARNLTMVFLPIQKTYNWTSIPQDLSQWPFRTLNFNSFGLHDLSADSFHELRHRLQKDNKLLLNYLALKTGFDPNDPIEFQTAIAIHQKVATLLTSDLNPYVYFCQMHKNLGHLDYTNCIDDNKPKSKTFQFEPKFKPLQI</sequence>
<evidence type="ECO:0000256" key="3">
    <source>
        <dbReference type="SAM" id="SignalP"/>
    </source>
</evidence>
<organism evidence="5 6">
    <name type="scientific">Stylonychia lemnae</name>
    <name type="common">Ciliate</name>
    <dbReference type="NCBI Taxonomy" id="5949"/>
    <lineage>
        <taxon>Eukaryota</taxon>
        <taxon>Sar</taxon>
        <taxon>Alveolata</taxon>
        <taxon>Ciliophora</taxon>
        <taxon>Intramacronucleata</taxon>
        <taxon>Spirotrichea</taxon>
        <taxon>Stichotrichia</taxon>
        <taxon>Sporadotrichida</taxon>
        <taxon>Oxytrichidae</taxon>
        <taxon>Stylonychinae</taxon>
        <taxon>Stylonychia</taxon>
    </lineage>
</organism>
<dbReference type="InterPro" id="IPR029052">
    <property type="entry name" value="Metallo-depent_PP-like"/>
</dbReference>
<keyword evidence="3" id="KW-0732">Signal</keyword>
<dbReference type="SUPFAM" id="SSF56300">
    <property type="entry name" value="Metallo-dependent phosphatases"/>
    <property type="match status" value="1"/>
</dbReference>
<name>A0A078ALG5_STYLE</name>
<dbReference type="InParanoid" id="A0A078ALG5"/>
<protein>
    <recommendedName>
        <fullName evidence="4">Calcineurin-like phosphoesterase domain-containing protein</fullName>
    </recommendedName>
</protein>
<dbReference type="EMBL" id="CCKQ01011632">
    <property type="protein sequence ID" value="CDW83200.1"/>
    <property type="molecule type" value="Genomic_DNA"/>
</dbReference>
<evidence type="ECO:0000313" key="5">
    <source>
        <dbReference type="EMBL" id="CDW83200.1"/>
    </source>
</evidence>
<evidence type="ECO:0000259" key="4">
    <source>
        <dbReference type="Pfam" id="PF00149"/>
    </source>
</evidence>
<dbReference type="Pfam" id="PF00149">
    <property type="entry name" value="Metallophos"/>
    <property type="match status" value="1"/>
</dbReference>
<dbReference type="GO" id="GO:0005615">
    <property type="term" value="C:extracellular space"/>
    <property type="evidence" value="ECO:0007669"/>
    <property type="project" value="TreeGrafter"/>
</dbReference>
<dbReference type="Gene3D" id="3.60.21.10">
    <property type="match status" value="1"/>
</dbReference>
<keyword evidence="2" id="KW-0325">Glycoprotein</keyword>
<keyword evidence="6" id="KW-1185">Reference proteome</keyword>
<dbReference type="PANTHER" id="PTHR10340:SF57">
    <property type="entry name" value="METALLOPHOS DOMAIN-CONTAINING PROTEIN"/>
    <property type="match status" value="1"/>
</dbReference>
<dbReference type="InterPro" id="IPR004843">
    <property type="entry name" value="Calcineurin-like_PHP"/>
</dbReference>
<dbReference type="PANTHER" id="PTHR10340">
    <property type="entry name" value="SPHINGOMYELIN PHOSPHODIESTERASE"/>
    <property type="match status" value="1"/>
</dbReference>
<evidence type="ECO:0000256" key="1">
    <source>
        <dbReference type="ARBA" id="ARBA00022801"/>
    </source>
</evidence>
<feature type="domain" description="Calcineurin-like phosphoesterase" evidence="4">
    <location>
        <begin position="20"/>
        <end position="303"/>
    </location>
</feature>
<dbReference type="Proteomes" id="UP000039865">
    <property type="component" value="Unassembled WGS sequence"/>
</dbReference>
<dbReference type="OrthoDB" id="440506at2759"/>
<gene>
    <name evidence="5" type="primary">Contig19197.g20354</name>
    <name evidence="5" type="ORF">STYLEM_12242</name>
</gene>
<accession>A0A078ALG5</accession>